<dbReference type="Proteomes" id="UP001367508">
    <property type="component" value="Unassembled WGS sequence"/>
</dbReference>
<reference evidence="1 2" key="1">
    <citation type="submission" date="2024-01" db="EMBL/GenBank/DDBJ databases">
        <title>The genomes of 5 underutilized Papilionoideae crops provide insights into root nodulation and disease resistanc.</title>
        <authorList>
            <person name="Jiang F."/>
        </authorList>
    </citation>
    <scope>NUCLEOTIDE SEQUENCE [LARGE SCALE GENOMIC DNA]</scope>
    <source>
        <strain evidence="1">LVBAO_FW01</strain>
        <tissue evidence="1">Leaves</tissue>
    </source>
</reference>
<proteinExistence type="predicted"/>
<keyword evidence="2" id="KW-1185">Reference proteome</keyword>
<sequence length="76" mass="8381">MEAVVVHAQWVGPLPTNRNRIRHLHLRARSGCGAVGFDLYKGYYTNISVSTTPESNQPLSLSLSLQTTPHSLNALH</sequence>
<dbReference type="AlphaFoldDB" id="A0AAN9PQ71"/>
<dbReference type="EMBL" id="JAYMYQ010000011">
    <property type="protein sequence ID" value="KAK7305703.1"/>
    <property type="molecule type" value="Genomic_DNA"/>
</dbReference>
<evidence type="ECO:0000313" key="2">
    <source>
        <dbReference type="Proteomes" id="UP001367508"/>
    </source>
</evidence>
<name>A0AAN9PQ71_CANGL</name>
<gene>
    <name evidence="1" type="ORF">VNO77_43613</name>
</gene>
<accession>A0AAN9PQ71</accession>
<protein>
    <submittedName>
        <fullName evidence="1">Uncharacterized protein</fullName>
    </submittedName>
</protein>
<comment type="caution">
    <text evidence="1">The sequence shown here is derived from an EMBL/GenBank/DDBJ whole genome shotgun (WGS) entry which is preliminary data.</text>
</comment>
<evidence type="ECO:0000313" key="1">
    <source>
        <dbReference type="EMBL" id="KAK7305703.1"/>
    </source>
</evidence>
<organism evidence="1 2">
    <name type="scientific">Canavalia gladiata</name>
    <name type="common">Sword bean</name>
    <name type="synonym">Dolichos gladiatus</name>
    <dbReference type="NCBI Taxonomy" id="3824"/>
    <lineage>
        <taxon>Eukaryota</taxon>
        <taxon>Viridiplantae</taxon>
        <taxon>Streptophyta</taxon>
        <taxon>Embryophyta</taxon>
        <taxon>Tracheophyta</taxon>
        <taxon>Spermatophyta</taxon>
        <taxon>Magnoliopsida</taxon>
        <taxon>eudicotyledons</taxon>
        <taxon>Gunneridae</taxon>
        <taxon>Pentapetalae</taxon>
        <taxon>rosids</taxon>
        <taxon>fabids</taxon>
        <taxon>Fabales</taxon>
        <taxon>Fabaceae</taxon>
        <taxon>Papilionoideae</taxon>
        <taxon>50 kb inversion clade</taxon>
        <taxon>NPAAA clade</taxon>
        <taxon>indigoferoid/millettioid clade</taxon>
        <taxon>Phaseoleae</taxon>
        <taxon>Canavalia</taxon>
    </lineage>
</organism>